<evidence type="ECO:0000256" key="1">
    <source>
        <dbReference type="SAM" id="Phobius"/>
    </source>
</evidence>
<name>A0A6D1P1W8_ECOLX</name>
<organism evidence="2">
    <name type="scientific">Escherichia coli</name>
    <dbReference type="NCBI Taxonomy" id="562"/>
    <lineage>
        <taxon>Bacteria</taxon>
        <taxon>Pseudomonadati</taxon>
        <taxon>Pseudomonadota</taxon>
        <taxon>Gammaproteobacteria</taxon>
        <taxon>Enterobacterales</taxon>
        <taxon>Enterobacteriaceae</taxon>
        <taxon>Escherichia</taxon>
    </lineage>
</organism>
<reference evidence="2" key="1">
    <citation type="submission" date="2019-05" db="EMBL/GenBank/DDBJ databases">
        <title>A multi-drug resistance Escherichia coli co-producting mcr-1,mcr-3 and blaCTX-M from swine in china.</title>
        <authorList>
            <person name="Sun D."/>
            <person name="Jiao X."/>
            <person name="Chen X."/>
        </authorList>
    </citation>
    <scope>NUCLEOTIDE SEQUENCE</scope>
    <source>
        <strain evidence="2">YZUC2624</strain>
        <plasmid evidence="2">pYZUC2624.1</plasmid>
    </source>
</reference>
<sequence length="125" mass="14575">MSDYIPKKRGLLILDWYVPINILLLILVMCVFFTRYTFGYGLLNGCLPADFYMIDHSDKTIKTGELIAFNMPKSVRFIPENERVIKMLRVGGDKLKVTMDGVYNGDKFLKLMHVVFQRNTVFRPF</sequence>
<evidence type="ECO:0000313" key="2">
    <source>
        <dbReference type="EMBL" id="QHJ90677.1"/>
    </source>
</evidence>
<dbReference type="RefSeq" id="WP_284736550.1">
    <property type="nucleotide sequence ID" value="NZ_MK962305.1"/>
</dbReference>
<accession>A0A6D1P1W8</accession>
<geneLocation type="plasmid" evidence="2">
    <name>pYZUC2624.1</name>
</geneLocation>
<protein>
    <recommendedName>
        <fullName evidence="3">Signal peptidase I</fullName>
    </recommendedName>
</protein>
<proteinExistence type="predicted"/>
<keyword evidence="1" id="KW-0812">Transmembrane</keyword>
<dbReference type="AlphaFoldDB" id="A0A6D1P1W8"/>
<feature type="transmembrane region" description="Helical" evidence="1">
    <location>
        <begin position="16"/>
        <end position="34"/>
    </location>
</feature>
<keyword evidence="2" id="KW-0614">Plasmid</keyword>
<dbReference type="EMBL" id="MK962305">
    <property type="protein sequence ID" value="QHJ90677.1"/>
    <property type="molecule type" value="Genomic_DNA"/>
</dbReference>
<evidence type="ECO:0008006" key="3">
    <source>
        <dbReference type="Google" id="ProtNLM"/>
    </source>
</evidence>
<keyword evidence="1" id="KW-0472">Membrane</keyword>
<keyword evidence="1" id="KW-1133">Transmembrane helix</keyword>